<dbReference type="GO" id="GO:0003676">
    <property type="term" value="F:nucleic acid binding"/>
    <property type="evidence" value="ECO:0007669"/>
    <property type="project" value="InterPro"/>
</dbReference>
<dbReference type="Proteomes" id="UP000253303">
    <property type="component" value="Unassembled WGS sequence"/>
</dbReference>
<name>A0A366LT39_9ACTN</name>
<keyword evidence="3" id="KW-1185">Reference proteome</keyword>
<dbReference type="OrthoDB" id="570199at2"/>
<dbReference type="EMBL" id="QMEY01000013">
    <property type="protein sequence ID" value="RBQ17115.1"/>
    <property type="molecule type" value="Genomic_DNA"/>
</dbReference>
<dbReference type="Gene3D" id="3.40.1350.10">
    <property type="match status" value="1"/>
</dbReference>
<feature type="domain" description="DUF4268" evidence="1">
    <location>
        <begin position="184"/>
        <end position="314"/>
    </location>
</feature>
<dbReference type="Pfam" id="PF14088">
    <property type="entry name" value="DUF4268"/>
    <property type="match status" value="1"/>
</dbReference>
<sequence>MTGDVGVGREGRRGLGRLVSVDLRDVWRHEALDFTPWLLESADVLGEELGMDLVLEAAEHRVGGFQLDLIGVNAQTNERVIIENQLTSTDHTHLGQLLTYAGGTAAKNVIWVATEFRDEHRAALEWLNAVTDENTRFFGVEIRLVRVGESVPAPLFRVVVQPNDWRKRVKQASPPAVAGRNLAYQQFWERFIERARSQRPGWTKVRKPPAQNWLDLPAGVSGIYYGVSFSWKKLRSELYLGGEAGSNDRVLAVLRADREALEAAYGSPLDFEPLPGKIACRIAVYRPGSIEDTDAWDAYLDWFVDSQTRLRKAIDAIGGIPALYQRATGGT</sequence>
<evidence type="ECO:0000313" key="3">
    <source>
        <dbReference type="Proteomes" id="UP000253303"/>
    </source>
</evidence>
<evidence type="ECO:0000259" key="1">
    <source>
        <dbReference type="Pfam" id="PF14088"/>
    </source>
</evidence>
<evidence type="ECO:0000313" key="2">
    <source>
        <dbReference type="EMBL" id="RBQ17115.1"/>
    </source>
</evidence>
<dbReference type="InterPro" id="IPR011856">
    <property type="entry name" value="tRNA_endonuc-like_dom_sf"/>
</dbReference>
<proteinExistence type="predicted"/>
<protein>
    <submittedName>
        <fullName evidence="2">DUF4268 domain-containing protein</fullName>
    </submittedName>
</protein>
<dbReference type="RefSeq" id="WP_113983561.1">
    <property type="nucleotide sequence ID" value="NZ_QMEY01000013.1"/>
</dbReference>
<gene>
    <name evidence="2" type="ORF">DP939_26920</name>
</gene>
<dbReference type="InterPro" id="IPR025364">
    <property type="entry name" value="DUF4268"/>
</dbReference>
<reference evidence="2 3" key="1">
    <citation type="submission" date="2018-06" db="EMBL/GenBank/DDBJ databases">
        <title>Sphaerisporangium craniellae sp. nov., isolated from a marine sponge in the South China Sea.</title>
        <authorList>
            <person name="Li L."/>
        </authorList>
    </citation>
    <scope>NUCLEOTIDE SEQUENCE [LARGE SCALE GENOMIC DNA]</scope>
    <source>
        <strain evidence="2 3">LHW63015</strain>
    </source>
</reference>
<comment type="caution">
    <text evidence="2">The sequence shown here is derived from an EMBL/GenBank/DDBJ whole genome shotgun (WGS) entry which is preliminary data.</text>
</comment>
<accession>A0A366LT39</accession>
<organism evidence="2 3">
    <name type="scientific">Spongiactinospora rosea</name>
    <dbReference type="NCBI Taxonomy" id="2248750"/>
    <lineage>
        <taxon>Bacteria</taxon>
        <taxon>Bacillati</taxon>
        <taxon>Actinomycetota</taxon>
        <taxon>Actinomycetes</taxon>
        <taxon>Streptosporangiales</taxon>
        <taxon>Streptosporangiaceae</taxon>
        <taxon>Spongiactinospora</taxon>
    </lineage>
</organism>
<dbReference type="AlphaFoldDB" id="A0A366LT39"/>